<name>A0A812RHE4_SYMPI</name>
<evidence type="ECO:0000313" key="2">
    <source>
        <dbReference type="Proteomes" id="UP000649617"/>
    </source>
</evidence>
<feature type="non-terminal residue" evidence="1">
    <location>
        <position position="61"/>
    </location>
</feature>
<evidence type="ECO:0000313" key="1">
    <source>
        <dbReference type="EMBL" id="CAE7439660.1"/>
    </source>
</evidence>
<gene>
    <name evidence="1" type="ORF">SPIL2461_LOCUS10720</name>
</gene>
<dbReference type="AlphaFoldDB" id="A0A812RHE4"/>
<proteinExistence type="predicted"/>
<feature type="non-terminal residue" evidence="1">
    <location>
        <position position="1"/>
    </location>
</feature>
<reference evidence="1" key="1">
    <citation type="submission" date="2021-02" db="EMBL/GenBank/DDBJ databases">
        <authorList>
            <person name="Dougan E. K."/>
            <person name="Rhodes N."/>
            <person name="Thang M."/>
            <person name="Chan C."/>
        </authorList>
    </citation>
    <scope>NUCLEOTIDE SEQUENCE</scope>
</reference>
<dbReference type="Proteomes" id="UP000649617">
    <property type="component" value="Unassembled WGS sequence"/>
</dbReference>
<protein>
    <submittedName>
        <fullName evidence="1">Uncharacterized protein</fullName>
    </submittedName>
</protein>
<organism evidence="1 2">
    <name type="scientific">Symbiodinium pilosum</name>
    <name type="common">Dinoflagellate</name>
    <dbReference type="NCBI Taxonomy" id="2952"/>
    <lineage>
        <taxon>Eukaryota</taxon>
        <taxon>Sar</taxon>
        <taxon>Alveolata</taxon>
        <taxon>Dinophyceae</taxon>
        <taxon>Suessiales</taxon>
        <taxon>Symbiodiniaceae</taxon>
        <taxon>Symbiodinium</taxon>
    </lineage>
</organism>
<dbReference type="EMBL" id="CAJNIZ010020380">
    <property type="protein sequence ID" value="CAE7439660.1"/>
    <property type="molecule type" value="Genomic_DNA"/>
</dbReference>
<keyword evidence="2" id="KW-1185">Reference proteome</keyword>
<accession>A0A812RHE4</accession>
<dbReference type="OrthoDB" id="426266at2759"/>
<comment type="caution">
    <text evidence="1">The sequence shown here is derived from an EMBL/GenBank/DDBJ whole genome shotgun (WGS) entry which is preliminary data.</text>
</comment>
<sequence>NAGLFHSQLYVTSNRSVPPLPLPTTLLHSRGCYHRRMSKDEHLTAVNVCRGVGLYHIHSPQ</sequence>